<feature type="region of interest" description="Disordered" evidence="1">
    <location>
        <begin position="122"/>
        <end position="145"/>
    </location>
</feature>
<feature type="region of interest" description="Disordered" evidence="1">
    <location>
        <begin position="1"/>
        <end position="108"/>
    </location>
</feature>
<feature type="compositionally biased region" description="Basic and acidic residues" evidence="1">
    <location>
        <begin position="36"/>
        <end position="65"/>
    </location>
</feature>
<evidence type="ECO:0000313" key="2">
    <source>
        <dbReference type="EMBL" id="JAT43600.1"/>
    </source>
</evidence>
<dbReference type="AlphaFoldDB" id="A0A1D1XMK8"/>
<evidence type="ECO:0000256" key="1">
    <source>
        <dbReference type="SAM" id="MobiDB-lite"/>
    </source>
</evidence>
<feature type="compositionally biased region" description="Polar residues" evidence="1">
    <location>
        <begin position="129"/>
        <end position="138"/>
    </location>
</feature>
<feature type="non-terminal residue" evidence="2">
    <location>
        <position position="1"/>
    </location>
</feature>
<sequence>QNFTRRHGGPPQDLLSASPSPLHLPPGWCGGVGEVRAVEHSGEAGEDGGRGGGEARVRGDGEQRVRVPAVEGGGAVLRPQQRGAGQPPRHQAGGRRGLPPQWGVAPRPGLPCQVQVCLDDPAGLPHRQLQPQLLASTARQRERER</sequence>
<feature type="non-terminal residue" evidence="2">
    <location>
        <position position="145"/>
    </location>
</feature>
<proteinExistence type="predicted"/>
<reference evidence="2" key="1">
    <citation type="submission" date="2015-07" db="EMBL/GenBank/DDBJ databases">
        <title>Transcriptome Assembly of Anthurium amnicola.</title>
        <authorList>
            <person name="Suzuki J."/>
        </authorList>
    </citation>
    <scope>NUCLEOTIDE SEQUENCE</scope>
</reference>
<gene>
    <name evidence="2" type="primary">myoD_0</name>
    <name evidence="2" type="ORF">g.1542</name>
</gene>
<accession>A0A1D1XMK8</accession>
<organism evidence="2">
    <name type="scientific">Anthurium amnicola</name>
    <dbReference type="NCBI Taxonomy" id="1678845"/>
    <lineage>
        <taxon>Eukaryota</taxon>
        <taxon>Viridiplantae</taxon>
        <taxon>Streptophyta</taxon>
        <taxon>Embryophyta</taxon>
        <taxon>Tracheophyta</taxon>
        <taxon>Spermatophyta</taxon>
        <taxon>Magnoliopsida</taxon>
        <taxon>Liliopsida</taxon>
        <taxon>Araceae</taxon>
        <taxon>Pothoideae</taxon>
        <taxon>Potheae</taxon>
        <taxon>Anthurium</taxon>
    </lineage>
</organism>
<name>A0A1D1XMK8_9ARAE</name>
<protein>
    <submittedName>
        <fullName evidence="2">Myosin ID heavy chain</fullName>
    </submittedName>
</protein>
<dbReference type="EMBL" id="GDJX01024336">
    <property type="protein sequence ID" value="JAT43600.1"/>
    <property type="molecule type" value="Transcribed_RNA"/>
</dbReference>